<dbReference type="InterPro" id="IPR013785">
    <property type="entry name" value="Aldolase_TIM"/>
</dbReference>
<evidence type="ECO:0000256" key="8">
    <source>
        <dbReference type="ARBA" id="ARBA00023154"/>
    </source>
</evidence>
<feature type="site" description="Part of a proton relay during catalysis" evidence="12">
    <location>
        <position position="112"/>
    </location>
</feature>
<comment type="catalytic activity">
    <reaction evidence="11 12">
        <text>L-aspartate 4-semialdehyde + pyruvate = (2S,4S)-4-hydroxy-2,3,4,5-tetrahydrodipicolinate + H2O + H(+)</text>
        <dbReference type="Rhea" id="RHEA:34171"/>
        <dbReference type="ChEBI" id="CHEBI:15361"/>
        <dbReference type="ChEBI" id="CHEBI:15377"/>
        <dbReference type="ChEBI" id="CHEBI:15378"/>
        <dbReference type="ChEBI" id="CHEBI:67139"/>
        <dbReference type="ChEBI" id="CHEBI:537519"/>
        <dbReference type="EC" id="4.3.3.7"/>
    </reaction>
</comment>
<name>A0A2P7PZU7_9FIRM</name>
<keyword evidence="17" id="KW-1185">Reference proteome</keyword>
<evidence type="ECO:0000256" key="3">
    <source>
        <dbReference type="ARBA" id="ARBA00007592"/>
    </source>
</evidence>
<dbReference type="CDD" id="cd00950">
    <property type="entry name" value="DHDPS"/>
    <property type="match status" value="1"/>
</dbReference>
<feature type="active site" description="Proton donor/acceptor" evidence="12 14">
    <location>
        <position position="138"/>
    </location>
</feature>
<comment type="function">
    <text evidence="1 12">Catalyzes the condensation of (S)-aspartate-beta-semialdehyde [(S)-ASA] and pyruvate to 4-hydroxy-tetrahydrodipicolinate (HTPA).</text>
</comment>
<evidence type="ECO:0000256" key="14">
    <source>
        <dbReference type="PIRSR" id="PIRSR001365-1"/>
    </source>
</evidence>
<feature type="site" description="Part of a proton relay during catalysis" evidence="12">
    <location>
        <position position="47"/>
    </location>
</feature>
<evidence type="ECO:0000256" key="1">
    <source>
        <dbReference type="ARBA" id="ARBA00003294"/>
    </source>
</evidence>
<evidence type="ECO:0000313" key="17">
    <source>
        <dbReference type="Proteomes" id="UP000241434"/>
    </source>
</evidence>
<keyword evidence="6 12" id="KW-0028">Amino-acid biosynthesis</keyword>
<dbReference type="SUPFAM" id="SSF51569">
    <property type="entry name" value="Aldolase"/>
    <property type="match status" value="1"/>
</dbReference>
<feature type="binding site" evidence="12 15">
    <location>
        <position position="210"/>
    </location>
    <ligand>
        <name>pyruvate</name>
        <dbReference type="ChEBI" id="CHEBI:15361"/>
    </ligand>
</feature>
<dbReference type="GO" id="GO:0009089">
    <property type="term" value="P:lysine biosynthetic process via diaminopimelate"/>
    <property type="evidence" value="ECO:0007669"/>
    <property type="project" value="UniProtKB-UniRule"/>
</dbReference>
<evidence type="ECO:0000256" key="13">
    <source>
        <dbReference type="PIRNR" id="PIRNR001365"/>
    </source>
</evidence>
<evidence type="ECO:0000256" key="10">
    <source>
        <dbReference type="ARBA" id="ARBA00023270"/>
    </source>
</evidence>
<dbReference type="Pfam" id="PF00701">
    <property type="entry name" value="DHDPS"/>
    <property type="match status" value="1"/>
</dbReference>
<protein>
    <recommendedName>
        <fullName evidence="4 12">4-hydroxy-tetrahydrodipicolinate synthase</fullName>
        <shortName evidence="12">HTPA synthase</shortName>
        <ecNumber evidence="4 12">4.3.3.7</ecNumber>
    </recommendedName>
</protein>
<evidence type="ECO:0000256" key="2">
    <source>
        <dbReference type="ARBA" id="ARBA00005120"/>
    </source>
</evidence>
<dbReference type="Proteomes" id="UP000241434">
    <property type="component" value="Unassembled WGS sequence"/>
</dbReference>
<evidence type="ECO:0000256" key="9">
    <source>
        <dbReference type="ARBA" id="ARBA00023239"/>
    </source>
</evidence>
<dbReference type="OrthoDB" id="9782828at2"/>
<evidence type="ECO:0000313" key="16">
    <source>
        <dbReference type="EMBL" id="PSJ31192.1"/>
    </source>
</evidence>
<dbReference type="GO" id="GO:0019877">
    <property type="term" value="P:diaminopimelate biosynthetic process"/>
    <property type="evidence" value="ECO:0007669"/>
    <property type="project" value="UniProtKB-UniRule"/>
</dbReference>
<dbReference type="PROSITE" id="PS00665">
    <property type="entry name" value="DHDPS_1"/>
    <property type="match status" value="1"/>
</dbReference>
<comment type="subunit">
    <text evidence="12">Homotetramer; dimer of dimers.</text>
</comment>
<dbReference type="InterPro" id="IPR002220">
    <property type="entry name" value="DapA-like"/>
</dbReference>
<keyword evidence="7 12" id="KW-0220">Diaminopimelate biosynthesis</keyword>
<evidence type="ECO:0000256" key="12">
    <source>
        <dbReference type="HAMAP-Rule" id="MF_00418"/>
    </source>
</evidence>
<dbReference type="EC" id="4.3.3.7" evidence="4 12"/>
<comment type="pathway">
    <text evidence="2 12">Amino-acid biosynthesis; L-lysine biosynthesis via DAP pathway; (S)-tetrahydrodipicolinate from L-aspartate: step 3/4.</text>
</comment>
<dbReference type="GO" id="GO:0005737">
    <property type="term" value="C:cytoplasm"/>
    <property type="evidence" value="ECO:0007669"/>
    <property type="project" value="UniProtKB-SubCell"/>
</dbReference>
<dbReference type="PANTHER" id="PTHR12128">
    <property type="entry name" value="DIHYDRODIPICOLINATE SYNTHASE"/>
    <property type="match status" value="1"/>
</dbReference>
<dbReference type="GO" id="GO:0008840">
    <property type="term" value="F:4-hydroxy-tetrahydrodipicolinate synthase activity"/>
    <property type="evidence" value="ECO:0007669"/>
    <property type="project" value="UniProtKB-UniRule"/>
</dbReference>
<dbReference type="InterPro" id="IPR020624">
    <property type="entry name" value="Schiff_base-form_aldolases_CS"/>
</dbReference>
<keyword evidence="10 12" id="KW-0704">Schiff base</keyword>
<sequence length="298" mass="32575">MTNLFRGVATALATTMMEDGSIDFDSYERLVNFQLENGINALIVSGTTGEGSTLTMDEKIELLKLALRARGDQYDCPIILGTGSNNTSATIENTRLAKENGADAALIVTPYYNKTSQRGLIAHYFAIADAVDIPIILYNVPGRTGMTIQPETVVELAKHPNIIALKDATGDMTYLETLRGLLGENSDFSIYSGDDPTFFDFLIHGGDGIISVVTNCLPEAFVREYKLFLDGDIVGARNLQSEINPFIKSLFSDVSPTPVKAVLKEMGIGDEFFRLPLIATTEEVRSNVIKLYNQAKNI</sequence>
<dbReference type="EMBL" id="JYGE01000005">
    <property type="protein sequence ID" value="PSJ31192.1"/>
    <property type="molecule type" value="Genomic_DNA"/>
</dbReference>
<dbReference type="PANTHER" id="PTHR12128:SF66">
    <property type="entry name" value="4-HYDROXY-2-OXOGLUTARATE ALDOLASE, MITOCHONDRIAL"/>
    <property type="match status" value="1"/>
</dbReference>
<comment type="caution">
    <text evidence="16">The sequence shown here is derived from an EMBL/GenBank/DDBJ whole genome shotgun (WGS) entry which is preliminary data.</text>
</comment>
<comment type="caution">
    <text evidence="12">Was originally thought to be a dihydrodipicolinate synthase (DHDPS), catalyzing the condensation of (S)-aspartate-beta-semialdehyde [(S)-ASA] and pyruvate to dihydrodipicolinate (DHDP). However, it was shown in E.coli that the product of the enzymatic reaction is not dihydrodipicolinate but in fact (4S)-4-hydroxy-2,3,4,5-tetrahydro-(2S)-dipicolinic acid (HTPA), and that the consecutive dehydration reaction leading to DHDP is not spontaneous but catalyzed by DapB.</text>
</comment>
<reference evidence="16" key="1">
    <citation type="thesis" date="2015" institute="Rutgers" country="The State University of New Jersey, 14 College Farm Rd., New Brunswick, NJ, USA">
        <title>Ammonia toxicity in bacteria and its implications for treatment of and resource recovery from highly nitrogenous organic wastes.</title>
        <authorList>
            <person name="Luther A.K."/>
        </authorList>
    </citation>
    <scope>NUCLEOTIDE SEQUENCE</scope>
    <source>
        <strain evidence="16">RT-10B</strain>
    </source>
</reference>
<evidence type="ECO:0000256" key="11">
    <source>
        <dbReference type="ARBA" id="ARBA00047836"/>
    </source>
</evidence>
<dbReference type="HAMAP" id="MF_00418">
    <property type="entry name" value="DapA"/>
    <property type="match status" value="1"/>
</dbReference>
<feature type="active site" description="Schiff-base intermediate with substrate" evidence="12 14">
    <location>
        <position position="166"/>
    </location>
</feature>
<dbReference type="SMART" id="SM01130">
    <property type="entry name" value="DHDPS"/>
    <property type="match status" value="1"/>
</dbReference>
<evidence type="ECO:0000256" key="6">
    <source>
        <dbReference type="ARBA" id="ARBA00022605"/>
    </source>
</evidence>
<evidence type="ECO:0000256" key="4">
    <source>
        <dbReference type="ARBA" id="ARBA00012086"/>
    </source>
</evidence>
<feature type="binding site" evidence="12 15">
    <location>
        <position position="48"/>
    </location>
    <ligand>
        <name>pyruvate</name>
        <dbReference type="ChEBI" id="CHEBI:15361"/>
    </ligand>
</feature>
<keyword evidence="9 12" id="KW-0456">Lyase</keyword>
<organism evidence="16 17">
    <name type="scientific">Peptostreptococcus russellii</name>
    <dbReference type="NCBI Taxonomy" id="215200"/>
    <lineage>
        <taxon>Bacteria</taxon>
        <taxon>Bacillati</taxon>
        <taxon>Bacillota</taxon>
        <taxon>Clostridia</taxon>
        <taxon>Peptostreptococcales</taxon>
        <taxon>Peptostreptococcaceae</taxon>
        <taxon>Peptostreptococcus</taxon>
    </lineage>
</organism>
<keyword evidence="5 12" id="KW-0963">Cytoplasm</keyword>
<dbReference type="PRINTS" id="PR00146">
    <property type="entry name" value="DHPICSNTHASE"/>
</dbReference>
<dbReference type="PIRSF" id="PIRSF001365">
    <property type="entry name" value="DHDPS"/>
    <property type="match status" value="1"/>
</dbReference>
<gene>
    <name evidence="12" type="primary">dapA</name>
    <name evidence="16" type="ORF">UF10_05990</name>
</gene>
<proteinExistence type="inferred from homology"/>
<evidence type="ECO:0000256" key="5">
    <source>
        <dbReference type="ARBA" id="ARBA00022490"/>
    </source>
</evidence>
<accession>A0A2P7PZU7</accession>
<dbReference type="PROSITE" id="PS00666">
    <property type="entry name" value="DHDPS_2"/>
    <property type="match status" value="1"/>
</dbReference>
<keyword evidence="8 12" id="KW-0457">Lysine biosynthesis</keyword>
<dbReference type="Gene3D" id="3.20.20.70">
    <property type="entry name" value="Aldolase class I"/>
    <property type="match status" value="1"/>
</dbReference>
<evidence type="ECO:0000256" key="15">
    <source>
        <dbReference type="PIRSR" id="PIRSR001365-2"/>
    </source>
</evidence>
<dbReference type="NCBIfam" id="TIGR00674">
    <property type="entry name" value="dapA"/>
    <property type="match status" value="1"/>
</dbReference>
<dbReference type="UniPathway" id="UPA00034">
    <property type="reaction ID" value="UER00017"/>
</dbReference>
<dbReference type="InterPro" id="IPR005263">
    <property type="entry name" value="DapA"/>
</dbReference>
<evidence type="ECO:0000256" key="7">
    <source>
        <dbReference type="ARBA" id="ARBA00022915"/>
    </source>
</evidence>
<comment type="similarity">
    <text evidence="3 12 13">Belongs to the DapA family.</text>
</comment>
<dbReference type="InterPro" id="IPR020625">
    <property type="entry name" value="Schiff_base-form_aldolases_AS"/>
</dbReference>
<dbReference type="RefSeq" id="WP_106776924.1">
    <property type="nucleotide sequence ID" value="NZ_JYGE01000005.1"/>
</dbReference>
<dbReference type="AlphaFoldDB" id="A0A2P7PZU7"/>
<comment type="subcellular location">
    <subcellularLocation>
        <location evidence="12">Cytoplasm</location>
    </subcellularLocation>
</comment>